<keyword evidence="4" id="KW-1185">Reference proteome</keyword>
<reference evidence="3 4" key="1">
    <citation type="submission" date="2020-07" db="EMBL/GenBank/DDBJ databases">
        <title>Complete genome sequence of Chitinibacter sp. 2T18.</title>
        <authorList>
            <person name="Bae J.-W."/>
            <person name="Choi J.-W."/>
        </authorList>
    </citation>
    <scope>NUCLEOTIDE SEQUENCE [LARGE SCALE GENOMIC DNA]</scope>
    <source>
        <strain evidence="3 4">2T18</strain>
    </source>
</reference>
<gene>
    <name evidence="3" type="ORF">HQ393_05780</name>
</gene>
<proteinExistence type="predicted"/>
<organism evidence="3 4">
    <name type="scientific">Chitinibacter bivalviorum</name>
    <dbReference type="NCBI Taxonomy" id="2739434"/>
    <lineage>
        <taxon>Bacteria</taxon>
        <taxon>Pseudomonadati</taxon>
        <taxon>Pseudomonadota</taxon>
        <taxon>Betaproteobacteria</taxon>
        <taxon>Neisseriales</taxon>
        <taxon>Chitinibacteraceae</taxon>
        <taxon>Chitinibacter</taxon>
    </lineage>
</organism>
<evidence type="ECO:0000256" key="2">
    <source>
        <dbReference type="SAM" id="SignalP"/>
    </source>
</evidence>
<accession>A0A7H9BHQ6</accession>
<dbReference type="KEGG" id="chiz:HQ393_05780"/>
<name>A0A7H9BHQ6_9NEIS</name>
<dbReference type="AlphaFoldDB" id="A0A7H9BHQ6"/>
<evidence type="ECO:0000313" key="4">
    <source>
        <dbReference type="Proteomes" id="UP000509597"/>
    </source>
</evidence>
<feature type="signal peptide" evidence="2">
    <location>
        <begin position="1"/>
        <end position="18"/>
    </location>
</feature>
<evidence type="ECO:0000256" key="1">
    <source>
        <dbReference type="SAM" id="MobiDB-lite"/>
    </source>
</evidence>
<dbReference type="Proteomes" id="UP000509597">
    <property type="component" value="Chromosome"/>
</dbReference>
<sequence length="188" mass="20542">MKKSLLVLAMAIPLSTMAATPKTESTKKATPAPAPAIEDNPFTPQRNKAAGAISTTIVIMQKMSKGCVNKGGVTEEKIKISQQNFADQNQVFLQMHRSYLSGFFGAIKETNGEEAAIKANSDMVKMVNEQADVTINDMTGKYKTDEACKKYFDKLATGGFNIKEGYPEYKTIVEMVEYSGLKVPVAKK</sequence>
<dbReference type="EMBL" id="CP058627">
    <property type="protein sequence ID" value="QLG87806.1"/>
    <property type="molecule type" value="Genomic_DNA"/>
</dbReference>
<evidence type="ECO:0000313" key="3">
    <source>
        <dbReference type="EMBL" id="QLG87806.1"/>
    </source>
</evidence>
<feature type="compositionally biased region" description="Low complexity" evidence="1">
    <location>
        <begin position="20"/>
        <end position="31"/>
    </location>
</feature>
<protein>
    <submittedName>
        <fullName evidence="3">Uncharacterized protein</fullName>
    </submittedName>
</protein>
<keyword evidence="2" id="KW-0732">Signal</keyword>
<feature type="chain" id="PRO_5028911920" evidence="2">
    <location>
        <begin position="19"/>
        <end position="188"/>
    </location>
</feature>
<dbReference type="RefSeq" id="WP_179357886.1">
    <property type="nucleotide sequence ID" value="NZ_CP058627.1"/>
</dbReference>
<feature type="region of interest" description="Disordered" evidence="1">
    <location>
        <begin position="20"/>
        <end position="46"/>
    </location>
</feature>